<keyword evidence="2" id="KW-0963">Cytoplasm</keyword>
<dbReference type="HAMAP" id="MF_01477">
    <property type="entry name" value="Iojap_RsfS"/>
    <property type="match status" value="1"/>
</dbReference>
<dbReference type="PANTHER" id="PTHR21043">
    <property type="entry name" value="IOJAP SUPERFAMILY ORTHOLOG"/>
    <property type="match status" value="1"/>
</dbReference>
<dbReference type="GO" id="GO:0042256">
    <property type="term" value="P:cytosolic ribosome assembly"/>
    <property type="evidence" value="ECO:0007669"/>
    <property type="project" value="UniProtKB-UniRule"/>
</dbReference>
<dbReference type="PANTHER" id="PTHR21043:SF0">
    <property type="entry name" value="MITOCHONDRIAL ASSEMBLY OF RIBOSOMAL LARGE SUBUNIT PROTEIN 1"/>
    <property type="match status" value="1"/>
</dbReference>
<keyword evidence="2" id="KW-0678">Repressor</keyword>
<dbReference type="AlphaFoldDB" id="A0A934IEC8"/>
<dbReference type="GO" id="GO:0090071">
    <property type="term" value="P:negative regulation of ribosome biogenesis"/>
    <property type="evidence" value="ECO:0007669"/>
    <property type="project" value="UniProtKB-UniRule"/>
</dbReference>
<sequence length="126" mass="13642">MSHASHSEMTGDTAVPLAVVLDSLEDSKAEDIVAIDVTGKTPIADHMVVASGRSHRHVGAIADHLLRDLKNGGAKGVRVEGLNACDWVLIDAGDVVIHVFRPEVRTFYNLEKMWQMESSANVELVV</sequence>
<comment type="function">
    <text evidence="2">Functions as a ribosomal silencing factor. Interacts with ribosomal protein uL14 (rplN), blocking formation of intersubunit bridge B8. Prevents association of the 30S and 50S ribosomal subunits and the formation of functional ribosomes, thus repressing translation.</text>
</comment>
<evidence type="ECO:0000256" key="2">
    <source>
        <dbReference type="HAMAP-Rule" id="MF_01477"/>
    </source>
</evidence>
<evidence type="ECO:0000256" key="1">
    <source>
        <dbReference type="ARBA" id="ARBA00010574"/>
    </source>
</evidence>
<dbReference type="Pfam" id="PF02410">
    <property type="entry name" value="RsfS"/>
    <property type="match status" value="1"/>
</dbReference>
<accession>A0A934IEC8</accession>
<organism evidence="3 4">
    <name type="scientific">Acuticoccus mangrovi</name>
    <dbReference type="NCBI Taxonomy" id="2796142"/>
    <lineage>
        <taxon>Bacteria</taxon>
        <taxon>Pseudomonadati</taxon>
        <taxon>Pseudomonadota</taxon>
        <taxon>Alphaproteobacteria</taxon>
        <taxon>Hyphomicrobiales</taxon>
        <taxon>Amorphaceae</taxon>
        <taxon>Acuticoccus</taxon>
    </lineage>
</organism>
<reference evidence="3" key="1">
    <citation type="submission" date="2020-12" db="EMBL/GenBank/DDBJ databases">
        <title>Bacterial taxonomy.</title>
        <authorList>
            <person name="Pan X."/>
        </authorList>
    </citation>
    <scope>NUCLEOTIDE SEQUENCE</scope>
    <source>
        <strain evidence="3">B2012</strain>
    </source>
</reference>
<dbReference type="SUPFAM" id="SSF81301">
    <property type="entry name" value="Nucleotidyltransferase"/>
    <property type="match status" value="1"/>
</dbReference>
<comment type="similarity">
    <text evidence="1 2">Belongs to the Iojap/RsfS family.</text>
</comment>
<dbReference type="GO" id="GO:0017148">
    <property type="term" value="P:negative regulation of translation"/>
    <property type="evidence" value="ECO:0007669"/>
    <property type="project" value="UniProtKB-UniRule"/>
</dbReference>
<evidence type="ECO:0000313" key="3">
    <source>
        <dbReference type="EMBL" id="MBJ3775039.1"/>
    </source>
</evidence>
<dbReference type="Proteomes" id="UP000609531">
    <property type="component" value="Unassembled WGS sequence"/>
</dbReference>
<dbReference type="Gene3D" id="3.30.460.10">
    <property type="entry name" value="Beta Polymerase, domain 2"/>
    <property type="match status" value="1"/>
</dbReference>
<proteinExistence type="inferred from homology"/>
<comment type="subcellular location">
    <subcellularLocation>
        <location evidence="2">Cytoplasm</location>
    </subcellularLocation>
</comment>
<name>A0A934IEC8_9HYPH</name>
<dbReference type="InterPro" id="IPR043519">
    <property type="entry name" value="NT_sf"/>
</dbReference>
<keyword evidence="2" id="KW-0810">Translation regulation</keyword>
<keyword evidence="4" id="KW-1185">Reference proteome</keyword>
<comment type="subunit">
    <text evidence="2">Interacts with ribosomal protein uL14 (rplN).</text>
</comment>
<dbReference type="GO" id="GO:0043023">
    <property type="term" value="F:ribosomal large subunit binding"/>
    <property type="evidence" value="ECO:0007669"/>
    <property type="project" value="TreeGrafter"/>
</dbReference>
<dbReference type="NCBIfam" id="TIGR00090">
    <property type="entry name" value="rsfS_iojap_ybeB"/>
    <property type="match status" value="1"/>
</dbReference>
<dbReference type="GO" id="GO:0005737">
    <property type="term" value="C:cytoplasm"/>
    <property type="evidence" value="ECO:0007669"/>
    <property type="project" value="UniProtKB-SubCell"/>
</dbReference>
<comment type="caution">
    <text evidence="3">The sequence shown here is derived from an EMBL/GenBank/DDBJ whole genome shotgun (WGS) entry which is preliminary data.</text>
</comment>
<evidence type="ECO:0000313" key="4">
    <source>
        <dbReference type="Proteomes" id="UP000609531"/>
    </source>
</evidence>
<dbReference type="InterPro" id="IPR004394">
    <property type="entry name" value="Iojap/RsfS/C7orf30"/>
</dbReference>
<protein>
    <recommendedName>
        <fullName evidence="2">Ribosomal silencing factor RsfS</fullName>
    </recommendedName>
</protein>
<gene>
    <name evidence="2 3" type="primary">rsfS</name>
    <name evidence="3" type="ORF">JCR33_05030</name>
</gene>
<dbReference type="EMBL" id="JAEKJA010000003">
    <property type="protein sequence ID" value="MBJ3775039.1"/>
    <property type="molecule type" value="Genomic_DNA"/>
</dbReference>